<organism evidence="2 3">
    <name type="scientific">Candidatus Scatousia excrementigallinarum</name>
    <dbReference type="NCBI Taxonomy" id="2840935"/>
    <lineage>
        <taxon>Bacteria</taxon>
        <taxon>Candidatus Scatousia</taxon>
    </lineage>
</organism>
<sequence length="402" mass="45269">MAVQNNIDYTAEKLDIDIAKNNIKAANRLQNPDFNVFYNLGKAGSGNPQQIGLSETIEIAKRGARKKLAKSNLELTKENVSYYEFDLKMDVREAYVNLVAAKSILNSLKQQQQLLEELVAIAKKRVAAGAAPEMDVIQAEIALNQMITQVNTAKVNVKSASFDFNKVINPKDKTDIIFDSADDLFNDKKNFTGLLTPEPESELPQFDTIAENTLKNRFDIRIAKQQIDVAKKNLTVVARQRIPDLAVLGGYGYQSKGMSDDGTFQNGAYAGASLVNIPLFYSYRPEIKNAKLEVEKAGLNYNSTRNKALKDLNNAYEKFLTAKLNLNYYNNKLLKSSEEMIKLSKRSYEVGKSNLTTLIVMEQSYKSIIVGYTYALAEYYNCWIDFLREVNSEELKFNDEAV</sequence>
<dbReference type="GO" id="GO:0015562">
    <property type="term" value="F:efflux transmembrane transporter activity"/>
    <property type="evidence" value="ECO:0007669"/>
    <property type="project" value="InterPro"/>
</dbReference>
<comment type="similarity">
    <text evidence="1">Belongs to the outer membrane factor (OMF) (TC 1.B.17) family.</text>
</comment>
<dbReference type="AlphaFoldDB" id="A0A9D1F0W1"/>
<proteinExistence type="inferred from homology"/>
<accession>A0A9D1F0W1</accession>
<dbReference type="PANTHER" id="PTHR30203:SF24">
    <property type="entry name" value="BLR4935 PROTEIN"/>
    <property type="match status" value="1"/>
</dbReference>
<comment type="caution">
    <text evidence="2">The sequence shown here is derived from an EMBL/GenBank/DDBJ whole genome shotgun (WGS) entry which is preliminary data.</text>
</comment>
<dbReference type="Proteomes" id="UP000823928">
    <property type="component" value="Unassembled WGS sequence"/>
</dbReference>
<gene>
    <name evidence="2" type="ORF">IAC10_12050</name>
</gene>
<dbReference type="SUPFAM" id="SSF56954">
    <property type="entry name" value="Outer membrane efflux proteins (OEP)"/>
    <property type="match status" value="1"/>
</dbReference>
<dbReference type="InterPro" id="IPR003423">
    <property type="entry name" value="OMP_efflux"/>
</dbReference>
<dbReference type="Pfam" id="PF02321">
    <property type="entry name" value="OEP"/>
    <property type="match status" value="2"/>
</dbReference>
<dbReference type="InterPro" id="IPR010131">
    <property type="entry name" value="MdtP/NodT-like"/>
</dbReference>
<dbReference type="PANTHER" id="PTHR30203">
    <property type="entry name" value="OUTER MEMBRANE CATION EFFLUX PROTEIN"/>
    <property type="match status" value="1"/>
</dbReference>
<reference evidence="2" key="2">
    <citation type="journal article" date="2021" name="PeerJ">
        <title>Extensive microbial diversity within the chicken gut microbiome revealed by metagenomics and culture.</title>
        <authorList>
            <person name="Gilroy R."/>
            <person name="Ravi A."/>
            <person name="Getino M."/>
            <person name="Pursley I."/>
            <person name="Horton D.L."/>
            <person name="Alikhan N.F."/>
            <person name="Baker D."/>
            <person name="Gharbi K."/>
            <person name="Hall N."/>
            <person name="Watson M."/>
            <person name="Adriaenssens E.M."/>
            <person name="Foster-Nyarko E."/>
            <person name="Jarju S."/>
            <person name="Secka A."/>
            <person name="Antonio M."/>
            <person name="Oren A."/>
            <person name="Chaudhuri R.R."/>
            <person name="La Ragione R."/>
            <person name="Hildebrand F."/>
            <person name="Pallen M.J."/>
        </authorList>
    </citation>
    <scope>NUCLEOTIDE SEQUENCE</scope>
    <source>
        <strain evidence="2">6276</strain>
    </source>
</reference>
<dbReference type="Gene3D" id="1.20.1600.10">
    <property type="entry name" value="Outer membrane efflux proteins (OEP)"/>
    <property type="match status" value="1"/>
</dbReference>
<protein>
    <submittedName>
        <fullName evidence="2">TolC family protein</fullName>
    </submittedName>
</protein>
<evidence type="ECO:0000256" key="1">
    <source>
        <dbReference type="ARBA" id="ARBA00007613"/>
    </source>
</evidence>
<evidence type="ECO:0000313" key="2">
    <source>
        <dbReference type="EMBL" id="HIS37336.1"/>
    </source>
</evidence>
<dbReference type="EMBL" id="DVIU01000241">
    <property type="protein sequence ID" value="HIS37336.1"/>
    <property type="molecule type" value="Genomic_DNA"/>
</dbReference>
<name>A0A9D1F0W1_9BACT</name>
<evidence type="ECO:0000313" key="3">
    <source>
        <dbReference type="Proteomes" id="UP000823928"/>
    </source>
</evidence>
<reference evidence="2" key="1">
    <citation type="submission" date="2020-10" db="EMBL/GenBank/DDBJ databases">
        <authorList>
            <person name="Gilroy R."/>
        </authorList>
    </citation>
    <scope>NUCLEOTIDE SEQUENCE</scope>
    <source>
        <strain evidence="2">6276</strain>
    </source>
</reference>